<comment type="caution">
    <text evidence="1">The sequence shown here is derived from an EMBL/GenBank/DDBJ whole genome shotgun (WGS) entry which is preliminary data.</text>
</comment>
<name>A0ACC1AFA1_9ROSI</name>
<proteinExistence type="predicted"/>
<dbReference type="Proteomes" id="UP001164250">
    <property type="component" value="Chromosome 10"/>
</dbReference>
<reference evidence="2" key="1">
    <citation type="journal article" date="2023" name="G3 (Bethesda)">
        <title>Genome assembly and association tests identify interacting loci associated with vigor, precocity, and sex in interspecific pistachio rootstocks.</title>
        <authorList>
            <person name="Palmer W."/>
            <person name="Jacygrad E."/>
            <person name="Sagayaradj S."/>
            <person name="Cavanaugh K."/>
            <person name="Han R."/>
            <person name="Bertier L."/>
            <person name="Beede B."/>
            <person name="Kafkas S."/>
            <person name="Golino D."/>
            <person name="Preece J."/>
            <person name="Michelmore R."/>
        </authorList>
    </citation>
    <scope>NUCLEOTIDE SEQUENCE [LARGE SCALE GENOMIC DNA]</scope>
</reference>
<protein>
    <submittedName>
        <fullName evidence="1">Uncharacterized protein</fullName>
    </submittedName>
</protein>
<evidence type="ECO:0000313" key="2">
    <source>
        <dbReference type="Proteomes" id="UP001164250"/>
    </source>
</evidence>
<sequence>MANSAFFIWIFLLSLASLSPCYGWIDINPIKFVKEELSRERPSHAFTSYEFDTYSAVNISPQDGQKEKDKIESLPGQPPGVEFDQYSGYVTVDHEAGRALFYYFVEAPLNCSSKPLVLWLNGGPGCSSFGAGALMELGPFRVNKDGKTLYRNEYAWNKDANIIFLESPAGVGFSYSNSTSDYKLSGDYRTAQDSYAFLVNWLERFPEYKTREFFIAGESYAGHYIPQLAHAILQNNKNTKQTIINLKGVAMGNAYIDFETTIKGAVDFYWTHALMPDEIYHGLTSSCDFTLLNTSDKVCVKLINEATDAAGNIYSYDIYAPLCNSSLKFHSVSAFDPCSESYIKRYLNIPQVQRALHANVTDLPHPWESCRRSSIHINNLKVGGYAIGFQNLTFVTCKRSWAFCSKLPAGSGASALLLIHKRGASTFSLDIFEL</sequence>
<dbReference type="EMBL" id="CM047906">
    <property type="protein sequence ID" value="KAJ0085467.1"/>
    <property type="molecule type" value="Genomic_DNA"/>
</dbReference>
<evidence type="ECO:0000313" key="1">
    <source>
        <dbReference type="EMBL" id="KAJ0085467.1"/>
    </source>
</evidence>
<accession>A0ACC1AFA1</accession>
<organism evidence="1 2">
    <name type="scientific">Pistacia atlantica</name>
    <dbReference type="NCBI Taxonomy" id="434234"/>
    <lineage>
        <taxon>Eukaryota</taxon>
        <taxon>Viridiplantae</taxon>
        <taxon>Streptophyta</taxon>
        <taxon>Embryophyta</taxon>
        <taxon>Tracheophyta</taxon>
        <taxon>Spermatophyta</taxon>
        <taxon>Magnoliopsida</taxon>
        <taxon>eudicotyledons</taxon>
        <taxon>Gunneridae</taxon>
        <taxon>Pentapetalae</taxon>
        <taxon>rosids</taxon>
        <taxon>malvids</taxon>
        <taxon>Sapindales</taxon>
        <taxon>Anacardiaceae</taxon>
        <taxon>Pistacia</taxon>
    </lineage>
</organism>
<gene>
    <name evidence="1" type="ORF">Patl1_09019</name>
</gene>
<keyword evidence="2" id="KW-1185">Reference proteome</keyword>